<dbReference type="FunFam" id="1.10.10.60:FF:000001">
    <property type="entry name" value="MYB-related transcription factor"/>
    <property type="match status" value="1"/>
</dbReference>
<keyword evidence="9" id="KW-1185">Reference proteome</keyword>
<evidence type="ECO:0000256" key="2">
    <source>
        <dbReference type="ARBA" id="ARBA00022737"/>
    </source>
</evidence>
<dbReference type="PROSITE" id="PS50090">
    <property type="entry name" value="MYB_LIKE"/>
    <property type="match status" value="2"/>
</dbReference>
<dbReference type="PANTHER" id="PTHR47994">
    <property type="entry name" value="F14D16.11-RELATED"/>
    <property type="match status" value="1"/>
</dbReference>
<dbReference type="SMART" id="SM00717">
    <property type="entry name" value="SANT"/>
    <property type="match status" value="2"/>
</dbReference>
<dbReference type="Proteomes" id="UP000291084">
    <property type="component" value="Chromosome 10"/>
</dbReference>
<evidence type="ECO:0000259" key="7">
    <source>
        <dbReference type="PROSITE" id="PS51294"/>
    </source>
</evidence>
<feature type="domain" description="Myb-like" evidence="6">
    <location>
        <begin position="63"/>
        <end position="113"/>
    </location>
</feature>
<reference evidence="8 9" key="1">
    <citation type="journal article" date="2015" name="Sci. Rep.">
        <title>The power of single molecule real-time sequencing technology in the de novo assembly of a eukaryotic genome.</title>
        <authorList>
            <person name="Sakai H."/>
            <person name="Naito K."/>
            <person name="Ogiso-Tanaka E."/>
            <person name="Takahashi Y."/>
            <person name="Iseki K."/>
            <person name="Muto C."/>
            <person name="Satou K."/>
            <person name="Teruya K."/>
            <person name="Shiroma A."/>
            <person name="Shimoji M."/>
            <person name="Hirano T."/>
            <person name="Itoh T."/>
            <person name="Kaga A."/>
            <person name="Tomooka N."/>
        </authorList>
    </citation>
    <scope>NUCLEOTIDE SEQUENCE [LARGE SCALE GENOMIC DNA]</scope>
    <source>
        <strain evidence="9">cv. Shumari</strain>
    </source>
</reference>
<dbReference type="InterPro" id="IPR001005">
    <property type="entry name" value="SANT/Myb"/>
</dbReference>
<dbReference type="SUPFAM" id="SSF46689">
    <property type="entry name" value="Homeodomain-like"/>
    <property type="match status" value="1"/>
</dbReference>
<dbReference type="InterPro" id="IPR009057">
    <property type="entry name" value="Homeodomain-like_sf"/>
</dbReference>
<dbReference type="OrthoDB" id="2143914at2759"/>
<sequence length="352" mass="39573">MGRSPCREEISGVKKGPWTPEEDEKLIDYISKHSHGSWRTLPKRAGLNRCGKSCRLRWTNYLRPDIKRGQFTEEDERTIINLHSVLGNKWSKIAAHLPGRTDNEIKNYWNTHIRKKLLKMGIDPETHKPRTDLNHLMSLSQLLGMSNLSSVMSSTWGNNHLGLQPDITQLAKIQLLQNLLQLMNSNSFVNMGNPYLFGNPNLNPLFLNGTNPLQTKEPVVLSGSERFANPSVYSQAQSECSQQQDVSKSLADVEGGSIPQDLDYSKISPTNTNHSRENQEENPLPALVAASPRMGTLNPMGSGCGNLAQSSEESPSNTFFDDWEKLFDDERSGSYWKEILEFTSTSASPIMW</sequence>
<dbReference type="CDD" id="cd00167">
    <property type="entry name" value="SANT"/>
    <property type="match status" value="2"/>
</dbReference>
<name>A0A0S3T3M1_PHAAN</name>
<dbReference type="GO" id="GO:0005634">
    <property type="term" value="C:nucleus"/>
    <property type="evidence" value="ECO:0007669"/>
    <property type="project" value="UniProtKB-SubCell"/>
</dbReference>
<keyword evidence="4" id="KW-0539">Nucleus</keyword>
<evidence type="ECO:0000256" key="1">
    <source>
        <dbReference type="ARBA" id="ARBA00004123"/>
    </source>
</evidence>
<evidence type="ECO:0000313" key="9">
    <source>
        <dbReference type="Proteomes" id="UP000291084"/>
    </source>
</evidence>
<dbReference type="EMBL" id="AP015043">
    <property type="protein sequence ID" value="BAT99616.1"/>
    <property type="molecule type" value="Genomic_DNA"/>
</dbReference>
<dbReference type="Gene3D" id="1.10.10.60">
    <property type="entry name" value="Homeodomain-like"/>
    <property type="match status" value="2"/>
</dbReference>
<feature type="domain" description="HTH myb-type" evidence="7">
    <location>
        <begin position="10"/>
        <end position="62"/>
    </location>
</feature>
<proteinExistence type="predicted"/>
<organism evidence="8 9">
    <name type="scientific">Vigna angularis var. angularis</name>
    <dbReference type="NCBI Taxonomy" id="157739"/>
    <lineage>
        <taxon>Eukaryota</taxon>
        <taxon>Viridiplantae</taxon>
        <taxon>Streptophyta</taxon>
        <taxon>Embryophyta</taxon>
        <taxon>Tracheophyta</taxon>
        <taxon>Spermatophyta</taxon>
        <taxon>Magnoliopsida</taxon>
        <taxon>eudicotyledons</taxon>
        <taxon>Gunneridae</taxon>
        <taxon>Pentapetalae</taxon>
        <taxon>rosids</taxon>
        <taxon>fabids</taxon>
        <taxon>Fabales</taxon>
        <taxon>Fabaceae</taxon>
        <taxon>Papilionoideae</taxon>
        <taxon>50 kb inversion clade</taxon>
        <taxon>NPAAA clade</taxon>
        <taxon>indigoferoid/millettioid clade</taxon>
        <taxon>Phaseoleae</taxon>
        <taxon>Vigna</taxon>
    </lineage>
</organism>
<evidence type="ECO:0000313" key="8">
    <source>
        <dbReference type="EMBL" id="BAT99616.1"/>
    </source>
</evidence>
<evidence type="ECO:0000256" key="4">
    <source>
        <dbReference type="ARBA" id="ARBA00023242"/>
    </source>
</evidence>
<accession>A0A0S3T3M1</accession>
<keyword evidence="3" id="KW-0238">DNA-binding</keyword>
<feature type="compositionally biased region" description="Polar residues" evidence="5">
    <location>
        <begin position="232"/>
        <end position="247"/>
    </location>
</feature>
<dbReference type="GO" id="GO:0003677">
    <property type="term" value="F:DNA binding"/>
    <property type="evidence" value="ECO:0007669"/>
    <property type="project" value="UniProtKB-KW"/>
</dbReference>
<evidence type="ECO:0000259" key="6">
    <source>
        <dbReference type="PROSITE" id="PS50090"/>
    </source>
</evidence>
<gene>
    <name evidence="8" type="primary">Vigan.10G110200</name>
    <name evidence="8" type="ORF">VIGAN_10110200</name>
</gene>
<dbReference type="PROSITE" id="PS51294">
    <property type="entry name" value="HTH_MYB"/>
    <property type="match status" value="2"/>
</dbReference>
<dbReference type="AlphaFoldDB" id="A0A0S3T3M1"/>
<dbReference type="InterPro" id="IPR015495">
    <property type="entry name" value="Myb_TF_plants"/>
</dbReference>
<evidence type="ECO:0000256" key="5">
    <source>
        <dbReference type="SAM" id="MobiDB-lite"/>
    </source>
</evidence>
<feature type="domain" description="HTH myb-type" evidence="7">
    <location>
        <begin position="63"/>
        <end position="117"/>
    </location>
</feature>
<feature type="region of interest" description="Disordered" evidence="5">
    <location>
        <begin position="232"/>
        <end position="283"/>
    </location>
</feature>
<evidence type="ECO:0000256" key="3">
    <source>
        <dbReference type="ARBA" id="ARBA00023125"/>
    </source>
</evidence>
<protein>
    <submittedName>
        <fullName evidence="8">Uncharacterized protein</fullName>
    </submittedName>
</protein>
<comment type="subcellular location">
    <subcellularLocation>
        <location evidence="1">Nucleus</location>
    </subcellularLocation>
</comment>
<dbReference type="Pfam" id="PF00249">
    <property type="entry name" value="Myb_DNA-binding"/>
    <property type="match status" value="2"/>
</dbReference>
<dbReference type="PANTHER" id="PTHR47994:SF5">
    <property type="entry name" value="F14D16.11-RELATED"/>
    <property type="match status" value="1"/>
</dbReference>
<dbReference type="FunFam" id="1.10.10.60:FF:000349">
    <property type="entry name" value="Transcription factor MYB39"/>
    <property type="match status" value="1"/>
</dbReference>
<feature type="domain" description="Myb-like" evidence="6">
    <location>
        <begin position="10"/>
        <end position="62"/>
    </location>
</feature>
<dbReference type="InterPro" id="IPR017930">
    <property type="entry name" value="Myb_dom"/>
</dbReference>
<keyword evidence="2" id="KW-0677">Repeat</keyword>